<dbReference type="Proteomes" id="UP001597302">
    <property type="component" value="Unassembled WGS sequence"/>
</dbReference>
<comment type="cofactor">
    <cofactor evidence="1">
        <name>FAD</name>
        <dbReference type="ChEBI" id="CHEBI:57692"/>
    </cofactor>
</comment>
<evidence type="ECO:0000256" key="1">
    <source>
        <dbReference type="ARBA" id="ARBA00001974"/>
    </source>
</evidence>
<dbReference type="Pfam" id="PF22780">
    <property type="entry name" value="HI0933_like_1st"/>
    <property type="match status" value="1"/>
</dbReference>
<dbReference type="EMBL" id="JBHTOQ010000039">
    <property type="protein sequence ID" value="MFD1483183.1"/>
    <property type="molecule type" value="Genomic_DNA"/>
</dbReference>
<evidence type="ECO:0000256" key="3">
    <source>
        <dbReference type="ARBA" id="ARBA00022827"/>
    </source>
</evidence>
<evidence type="ECO:0000313" key="7">
    <source>
        <dbReference type="Proteomes" id="UP001597302"/>
    </source>
</evidence>
<dbReference type="SUPFAM" id="SSF160996">
    <property type="entry name" value="HI0933 insert domain-like"/>
    <property type="match status" value="1"/>
</dbReference>
<dbReference type="InterPro" id="IPR055178">
    <property type="entry name" value="RsdA/BaiN/AoA(So)-like_dom"/>
</dbReference>
<evidence type="ECO:0000256" key="2">
    <source>
        <dbReference type="ARBA" id="ARBA00022630"/>
    </source>
</evidence>
<keyword evidence="7" id="KW-1185">Reference proteome</keyword>
<dbReference type="RefSeq" id="WP_131577137.1">
    <property type="nucleotide sequence ID" value="NZ_JBHTOQ010000039.1"/>
</dbReference>
<organism evidence="6 7">
    <name type="scientific">Paracoccus nototheniae</name>
    <dbReference type="NCBI Taxonomy" id="2489002"/>
    <lineage>
        <taxon>Bacteria</taxon>
        <taxon>Pseudomonadati</taxon>
        <taxon>Pseudomonadota</taxon>
        <taxon>Alphaproteobacteria</taxon>
        <taxon>Rhodobacterales</taxon>
        <taxon>Paracoccaceae</taxon>
        <taxon>Paracoccus</taxon>
    </lineage>
</organism>
<comment type="caution">
    <text evidence="6">The sequence shown here is derived from an EMBL/GenBank/DDBJ whole genome shotgun (WGS) entry which is preliminary data.</text>
</comment>
<dbReference type="Gene3D" id="2.40.30.10">
    <property type="entry name" value="Translation factors"/>
    <property type="match status" value="1"/>
</dbReference>
<dbReference type="InterPro" id="IPR004792">
    <property type="entry name" value="BaiN-like"/>
</dbReference>
<feature type="domain" description="RsdA/BaiN/AoA(So)-like insert" evidence="5">
    <location>
        <begin position="183"/>
        <end position="325"/>
    </location>
</feature>
<dbReference type="Pfam" id="PF03486">
    <property type="entry name" value="HI0933_like"/>
    <property type="match status" value="1"/>
</dbReference>
<evidence type="ECO:0000259" key="5">
    <source>
        <dbReference type="Pfam" id="PF22780"/>
    </source>
</evidence>
<dbReference type="Gene3D" id="3.50.50.60">
    <property type="entry name" value="FAD/NAD(P)-binding domain"/>
    <property type="match status" value="1"/>
</dbReference>
<sequence>MAAEMLMAPGRRVVVAEAMPTPARKFLMAGKSGLNLTRVQPLPEFARVIAGGTGGCLPPDPRGYLWTNAGAFGPEAVMDWAEGLGVTLFTGSTGRVFPVGMKASPLLRAWLARLQGGGVQLRSRWRWVGVEDGFAFATPEGARVVRPRVTVLALGGASWPRLGSDGAWMPVLAGAGVDVAPFRPANMGLRVAWSGPMARMFGAAVKGTAIRAGGQVSRGEWVIGAGGIEGGGIYAVAAAIRDGAVAEVDLAPDLAPGALAARFAQPRGRLSLGNWLRRVIGDPVKVALLLEWGQPLPRDPAGWAARAKALPVRHDGPMGLDRAISSAGGIQAGALTPDLELRAWPGVFAAGEMLDWEAPTGGYLLTTCLATGRRAGQAAALQLA</sequence>
<keyword evidence="2" id="KW-0285">Flavoprotein</keyword>
<dbReference type="InterPro" id="IPR057661">
    <property type="entry name" value="RsdA/BaiN/AoA(So)_Rossmann"/>
</dbReference>
<evidence type="ECO:0000313" key="6">
    <source>
        <dbReference type="EMBL" id="MFD1483183.1"/>
    </source>
</evidence>
<reference evidence="7" key="1">
    <citation type="journal article" date="2019" name="Int. J. Syst. Evol. Microbiol.">
        <title>The Global Catalogue of Microorganisms (GCM) 10K type strain sequencing project: providing services to taxonomists for standard genome sequencing and annotation.</title>
        <authorList>
            <consortium name="The Broad Institute Genomics Platform"/>
            <consortium name="The Broad Institute Genome Sequencing Center for Infectious Disease"/>
            <person name="Wu L."/>
            <person name="Ma J."/>
        </authorList>
    </citation>
    <scope>NUCLEOTIDE SEQUENCE [LARGE SCALE GENOMIC DNA]</scope>
    <source>
        <strain evidence="7">CCM 8875</strain>
    </source>
</reference>
<keyword evidence="3" id="KW-0274">FAD</keyword>
<dbReference type="InterPro" id="IPR036188">
    <property type="entry name" value="FAD/NAD-bd_sf"/>
</dbReference>
<evidence type="ECO:0000259" key="4">
    <source>
        <dbReference type="Pfam" id="PF03486"/>
    </source>
</evidence>
<name>A0ABW4E1F5_9RHOB</name>
<gene>
    <name evidence="6" type="ORF">ACFQ5P_17945</name>
</gene>
<dbReference type="SUPFAM" id="SSF51905">
    <property type="entry name" value="FAD/NAD(P)-binding domain"/>
    <property type="match status" value="1"/>
</dbReference>
<dbReference type="PANTHER" id="PTHR42887:SF1">
    <property type="entry name" value="BLR3961 PROTEIN"/>
    <property type="match status" value="1"/>
</dbReference>
<feature type="domain" description="RsdA/BaiN/AoA(So)-like Rossmann fold-like" evidence="4">
    <location>
        <begin position="1"/>
        <end position="377"/>
    </location>
</feature>
<dbReference type="InterPro" id="IPR022460">
    <property type="entry name" value="Flavoprotein_PP4765"/>
</dbReference>
<accession>A0ABW4E1F5</accession>
<proteinExistence type="predicted"/>
<dbReference type="Gene3D" id="1.10.8.260">
    <property type="entry name" value="HI0933 insert domain-like"/>
    <property type="match status" value="1"/>
</dbReference>
<dbReference type="NCBIfam" id="TIGR03862">
    <property type="entry name" value="flavo_PP4765"/>
    <property type="match status" value="1"/>
</dbReference>
<dbReference type="PANTHER" id="PTHR42887">
    <property type="entry name" value="OS12G0638800 PROTEIN"/>
    <property type="match status" value="1"/>
</dbReference>
<dbReference type="InterPro" id="IPR023166">
    <property type="entry name" value="BaiN-like_dom_sf"/>
</dbReference>
<protein>
    <submittedName>
        <fullName evidence="6">TIGR03862 family flavoprotein</fullName>
    </submittedName>
</protein>